<accession>A0A2Z3YPA2</accession>
<name>A0A2Z3YPA2_9CORY</name>
<dbReference type="InterPro" id="IPR000847">
    <property type="entry name" value="LysR_HTH_N"/>
</dbReference>
<dbReference type="PRINTS" id="PR00039">
    <property type="entry name" value="HTHLYSR"/>
</dbReference>
<dbReference type="InterPro" id="IPR005119">
    <property type="entry name" value="LysR_subst-bd"/>
</dbReference>
<evidence type="ECO:0000256" key="3">
    <source>
        <dbReference type="ARBA" id="ARBA00023125"/>
    </source>
</evidence>
<dbReference type="Proteomes" id="UP000247696">
    <property type="component" value="Chromosome"/>
</dbReference>
<dbReference type="GO" id="GO:0005829">
    <property type="term" value="C:cytosol"/>
    <property type="evidence" value="ECO:0007669"/>
    <property type="project" value="TreeGrafter"/>
</dbReference>
<evidence type="ECO:0000256" key="1">
    <source>
        <dbReference type="ARBA" id="ARBA00009437"/>
    </source>
</evidence>
<dbReference type="GO" id="GO:0003700">
    <property type="term" value="F:DNA-binding transcription factor activity"/>
    <property type="evidence" value="ECO:0007669"/>
    <property type="project" value="InterPro"/>
</dbReference>
<comment type="similarity">
    <text evidence="1">Belongs to the LysR transcriptional regulatory family.</text>
</comment>
<dbReference type="EMBL" id="CP024988">
    <property type="protein sequence ID" value="AWT26336.1"/>
    <property type="molecule type" value="Genomic_DNA"/>
</dbReference>
<dbReference type="InterPro" id="IPR036390">
    <property type="entry name" value="WH_DNA-bd_sf"/>
</dbReference>
<evidence type="ECO:0000313" key="7">
    <source>
        <dbReference type="Proteomes" id="UP000247696"/>
    </source>
</evidence>
<dbReference type="Pfam" id="PF00126">
    <property type="entry name" value="HTH_1"/>
    <property type="match status" value="1"/>
</dbReference>
<proteinExistence type="inferred from homology"/>
<dbReference type="SUPFAM" id="SSF46785">
    <property type="entry name" value="Winged helix' DNA-binding domain"/>
    <property type="match status" value="1"/>
</dbReference>
<keyword evidence="3" id="KW-0238">DNA-binding</keyword>
<evidence type="ECO:0000259" key="5">
    <source>
        <dbReference type="PROSITE" id="PS50931"/>
    </source>
</evidence>
<dbReference type="Gene3D" id="1.10.10.10">
    <property type="entry name" value="Winged helix-like DNA-binding domain superfamily/Winged helix DNA-binding domain"/>
    <property type="match status" value="1"/>
</dbReference>
<dbReference type="Gene3D" id="3.40.190.290">
    <property type="match status" value="1"/>
</dbReference>
<evidence type="ECO:0000256" key="2">
    <source>
        <dbReference type="ARBA" id="ARBA00023015"/>
    </source>
</evidence>
<dbReference type="InterPro" id="IPR050950">
    <property type="entry name" value="HTH-type_LysR_regulators"/>
</dbReference>
<dbReference type="PANTHER" id="PTHR30419">
    <property type="entry name" value="HTH-TYPE TRANSCRIPTIONAL REGULATOR YBHD"/>
    <property type="match status" value="1"/>
</dbReference>
<dbReference type="AlphaFoldDB" id="A0A2Z3YPA2"/>
<evidence type="ECO:0000313" key="6">
    <source>
        <dbReference type="EMBL" id="AWT26336.1"/>
    </source>
</evidence>
<dbReference type="Pfam" id="PF03466">
    <property type="entry name" value="LysR_substrate"/>
    <property type="match status" value="1"/>
</dbReference>
<sequence length="291" mass="31192">MELHQLRYFATIVDEGSFTRAAETLFVAQPGVSAQVKRLEKEIGQPLLHRSRTGVTPTTAGKELLPHARAALAAVESGRQAVDALAGLTRGVIRLGTVPGLAPEPLDLASLLAGFHRQFPDIDLQLIEASAAELAGRVRTGRLDVAVLATGPEPLEGLALRPLIRDRIVAVWSGDHRPSLPETVELSELAGHDLLLLPVQSGVRALLDDRFRQAGIVPKVRFEAGDPRFLVSLAHRGFGVALVPESYAAGLPYAPVTPDIVGETALAWSDRVPISPATTALVRWTLEQLRA</sequence>
<dbReference type="SUPFAM" id="SSF53850">
    <property type="entry name" value="Periplasmic binding protein-like II"/>
    <property type="match status" value="1"/>
</dbReference>
<dbReference type="GO" id="GO:0003677">
    <property type="term" value="F:DNA binding"/>
    <property type="evidence" value="ECO:0007669"/>
    <property type="project" value="UniProtKB-KW"/>
</dbReference>
<dbReference type="PROSITE" id="PS50931">
    <property type="entry name" value="HTH_LYSR"/>
    <property type="match status" value="1"/>
</dbReference>
<protein>
    <submittedName>
        <fullName evidence="6">HTH-type transcriptional regulator GltC</fullName>
    </submittedName>
</protein>
<keyword evidence="4" id="KW-0804">Transcription</keyword>
<dbReference type="OrthoDB" id="9789529at2"/>
<dbReference type="FunFam" id="1.10.10.10:FF:000001">
    <property type="entry name" value="LysR family transcriptional regulator"/>
    <property type="match status" value="1"/>
</dbReference>
<organism evidence="6 7">
    <name type="scientific">Corynebacterium provencense</name>
    <dbReference type="NCBI Taxonomy" id="1737425"/>
    <lineage>
        <taxon>Bacteria</taxon>
        <taxon>Bacillati</taxon>
        <taxon>Actinomycetota</taxon>
        <taxon>Actinomycetes</taxon>
        <taxon>Mycobacteriales</taxon>
        <taxon>Corynebacteriaceae</taxon>
        <taxon>Corynebacterium</taxon>
    </lineage>
</organism>
<reference evidence="7" key="1">
    <citation type="submission" date="2017-11" db="EMBL/GenBank/DDBJ databases">
        <title>Otitis media/interna in a cat caused by the recently described species Corynebacterium provencense.</title>
        <authorList>
            <person name="Kittl S."/>
            <person name="Brodard I."/>
            <person name="Rychener L."/>
            <person name="Jores J."/>
            <person name="Roosje P."/>
            <person name="Gobeli Brawand S."/>
        </authorList>
    </citation>
    <scope>NUCLEOTIDE SEQUENCE [LARGE SCALE GENOMIC DNA]</scope>
    <source>
        <strain evidence="7">17KM38</strain>
    </source>
</reference>
<keyword evidence="2" id="KW-0805">Transcription regulation</keyword>
<keyword evidence="7" id="KW-1185">Reference proteome</keyword>
<dbReference type="KEGG" id="cpre:Csp1_15510"/>
<evidence type="ECO:0000256" key="4">
    <source>
        <dbReference type="ARBA" id="ARBA00023163"/>
    </source>
</evidence>
<feature type="domain" description="HTH lysR-type" evidence="5">
    <location>
        <begin position="1"/>
        <end position="58"/>
    </location>
</feature>
<dbReference type="InterPro" id="IPR036388">
    <property type="entry name" value="WH-like_DNA-bd_sf"/>
</dbReference>
<gene>
    <name evidence="6" type="primary">gltC_1</name>
    <name evidence="6" type="ORF">Csp1_15510</name>
</gene>
<dbReference type="RefSeq" id="WP_110481489.1">
    <property type="nucleotide sequence ID" value="NZ_CP024988.1"/>
</dbReference>